<dbReference type="Proteomes" id="UP000267844">
    <property type="component" value="Unassembled WGS sequence"/>
</dbReference>
<accession>A0A3R8SL39</accession>
<comment type="caution">
    <text evidence="1">The sequence shown here is derived from an EMBL/GenBank/DDBJ whole genome shotgun (WGS) entry which is preliminary data.</text>
</comment>
<proteinExistence type="predicted"/>
<protein>
    <submittedName>
        <fullName evidence="1">Uncharacterized protein</fullName>
    </submittedName>
</protein>
<evidence type="ECO:0000313" key="2">
    <source>
        <dbReference type="Proteomes" id="UP000267844"/>
    </source>
</evidence>
<name>A0A3R8SL39_9FLAO</name>
<dbReference type="EMBL" id="RHPO01000022">
    <property type="protein sequence ID" value="RRT89987.1"/>
    <property type="molecule type" value="Genomic_DNA"/>
</dbReference>
<sequence>MIILILIFIAVIIILVVKSNNSDKSYTYNTSNSSSKINTAIGFKNACNYLDKAHSILNKLDKNRFEISNDEYKNEYYYAAYMYQLGFVYKVSLLGYPITTKILAPNIGLQRVTIDEATSISKMEFIRISENYKYKNNMQSDLFDNIMNPEFMIDFEQKLPLHKRI</sequence>
<dbReference type="RefSeq" id="WP_125350136.1">
    <property type="nucleotide sequence ID" value="NZ_RHPN01000022.1"/>
</dbReference>
<dbReference type="AlphaFoldDB" id="A0A3R8SL39"/>
<evidence type="ECO:0000313" key="1">
    <source>
        <dbReference type="EMBL" id="RRT89987.1"/>
    </source>
</evidence>
<organism evidence="1 2">
    <name type="scientific">Empedobacter falsenii</name>
    <dbReference type="NCBI Taxonomy" id="343874"/>
    <lineage>
        <taxon>Bacteria</taxon>
        <taxon>Pseudomonadati</taxon>
        <taxon>Bacteroidota</taxon>
        <taxon>Flavobacteriia</taxon>
        <taxon>Flavobacteriales</taxon>
        <taxon>Weeksellaceae</taxon>
        <taxon>Empedobacter</taxon>
    </lineage>
</organism>
<gene>
    <name evidence="1" type="ORF">EGI89_10340</name>
</gene>
<reference evidence="1 2" key="1">
    <citation type="submission" date="2018-10" db="EMBL/GenBank/DDBJ databases">
        <title>Transmission dynamics of multidrug resistant bacteria on intensive care unit surfaces.</title>
        <authorList>
            <person name="D'Souza A.W."/>
            <person name="Potter R.F."/>
            <person name="Wallace M."/>
            <person name="Shupe A."/>
            <person name="Patel S."/>
            <person name="Sun S."/>
            <person name="Gul D."/>
            <person name="Kwon J.H."/>
            <person name="Andleeb S."/>
            <person name="Burnham C.-A.D."/>
            <person name="Dantas G."/>
        </authorList>
    </citation>
    <scope>NUCLEOTIDE SEQUENCE [LARGE SCALE GENOMIC DNA]</scope>
    <source>
        <strain evidence="1 2">WF_348</strain>
    </source>
</reference>